<dbReference type="Gene3D" id="1.10.600.10">
    <property type="entry name" value="Farnesyl Diphosphate Synthase"/>
    <property type="match status" value="1"/>
</dbReference>
<dbReference type="Proteomes" id="UP001596083">
    <property type="component" value="Unassembled WGS sequence"/>
</dbReference>
<accession>A0ABW0Z3A2</accession>
<dbReference type="InterPro" id="IPR034686">
    <property type="entry name" value="Terpene_cyclase-like_2"/>
</dbReference>
<comment type="cofactor">
    <cofactor evidence="2">
        <name>Mg(2+)</name>
        <dbReference type="ChEBI" id="CHEBI:18420"/>
    </cofactor>
</comment>
<gene>
    <name evidence="3" type="ORF">ACFP1Z_19080</name>
</gene>
<keyword evidence="1 2" id="KW-0456">Lyase</keyword>
<organism evidence="3 4">
    <name type="scientific">Streptomyces gamaensis</name>
    <dbReference type="NCBI Taxonomy" id="1763542"/>
    <lineage>
        <taxon>Bacteria</taxon>
        <taxon>Bacillati</taxon>
        <taxon>Actinomycetota</taxon>
        <taxon>Actinomycetes</taxon>
        <taxon>Kitasatosporales</taxon>
        <taxon>Streptomycetaceae</taxon>
        <taxon>Streptomyces</taxon>
    </lineage>
</organism>
<proteinExistence type="inferred from homology"/>
<evidence type="ECO:0000256" key="1">
    <source>
        <dbReference type="ARBA" id="ARBA00023239"/>
    </source>
</evidence>
<sequence length="350" mass="38894">MTVDDPAGLRAYILKRSVELWCPFPVRRASGDPRAEERLVSWIVDTGLAGPLTDEQRNRLPVVFAAYRLTEWRALNFPDVLERETQWLMDRWLGLGLVLEWILDQSVTACPGQDESTWKLGEQLARLFRTGPGTGLLTPKAWAAAVTCTAELLEETERRHGTEWRQEFGDAFARTVEASVLETTQNTLGRVTGLTPYLWLRPDSYGSLPHVLLALMSQGVHARARFLRHACAAGAVRAAILHNALVNDILGYAKESVLENLNGNAVLIVQRQHGATLHEAVSTVIGMCNEQVRTLEHFATLLRESAVGFPTGEQSAVAPFTEMLRSNVSGVIRWHLTAPQYAAWTPEDHG</sequence>
<keyword evidence="2" id="KW-0479">Metal-binding</keyword>
<evidence type="ECO:0000256" key="2">
    <source>
        <dbReference type="RuleBase" id="RU366034"/>
    </source>
</evidence>
<dbReference type="EMBL" id="JBHSPB010000011">
    <property type="protein sequence ID" value="MFC5722272.1"/>
    <property type="molecule type" value="Genomic_DNA"/>
</dbReference>
<name>A0ABW0Z3A2_9ACTN</name>
<comment type="caution">
    <text evidence="3">The sequence shown here is derived from an EMBL/GenBank/DDBJ whole genome shotgun (WGS) entry which is preliminary data.</text>
</comment>
<dbReference type="InterPro" id="IPR008949">
    <property type="entry name" value="Isoprenoid_synthase_dom_sf"/>
</dbReference>
<reference evidence="4" key="1">
    <citation type="journal article" date="2019" name="Int. J. Syst. Evol. Microbiol.">
        <title>The Global Catalogue of Microorganisms (GCM) 10K type strain sequencing project: providing services to taxonomists for standard genome sequencing and annotation.</title>
        <authorList>
            <consortium name="The Broad Institute Genomics Platform"/>
            <consortium name="The Broad Institute Genome Sequencing Center for Infectious Disease"/>
            <person name="Wu L."/>
            <person name="Ma J."/>
        </authorList>
    </citation>
    <scope>NUCLEOTIDE SEQUENCE [LARGE SCALE GENOMIC DNA]</scope>
    <source>
        <strain evidence="4">CGMCC 4.7304</strain>
    </source>
</reference>
<dbReference type="SUPFAM" id="SSF48576">
    <property type="entry name" value="Terpenoid synthases"/>
    <property type="match status" value="1"/>
</dbReference>
<dbReference type="PANTHER" id="PTHR35201:SF4">
    <property type="entry name" value="BETA-PINACENE SYNTHASE-RELATED"/>
    <property type="match status" value="1"/>
</dbReference>
<dbReference type="Pfam" id="PF19086">
    <property type="entry name" value="Terpene_syn_C_2"/>
    <property type="match status" value="1"/>
</dbReference>
<dbReference type="RefSeq" id="WP_390317657.1">
    <property type="nucleotide sequence ID" value="NZ_JBHSPB010000011.1"/>
</dbReference>
<dbReference type="EC" id="4.2.3.-" evidence="2"/>
<evidence type="ECO:0000313" key="3">
    <source>
        <dbReference type="EMBL" id="MFC5722272.1"/>
    </source>
</evidence>
<protein>
    <recommendedName>
        <fullName evidence="2">Terpene synthase</fullName>
        <ecNumber evidence="2">4.2.3.-</ecNumber>
    </recommendedName>
</protein>
<keyword evidence="4" id="KW-1185">Reference proteome</keyword>
<comment type="similarity">
    <text evidence="2">Belongs to the terpene synthase family.</text>
</comment>
<dbReference type="PANTHER" id="PTHR35201">
    <property type="entry name" value="TERPENE SYNTHASE"/>
    <property type="match status" value="1"/>
</dbReference>
<keyword evidence="2" id="KW-0460">Magnesium</keyword>
<evidence type="ECO:0000313" key="4">
    <source>
        <dbReference type="Proteomes" id="UP001596083"/>
    </source>
</evidence>